<dbReference type="PANTHER" id="PTHR30146">
    <property type="entry name" value="LACI-RELATED TRANSCRIPTIONAL REPRESSOR"/>
    <property type="match status" value="1"/>
</dbReference>
<dbReference type="Gene3D" id="1.10.260.40">
    <property type="entry name" value="lambda repressor-like DNA-binding domains"/>
    <property type="match status" value="1"/>
</dbReference>
<evidence type="ECO:0000256" key="1">
    <source>
        <dbReference type="ARBA" id="ARBA00022491"/>
    </source>
</evidence>
<keyword evidence="2" id="KW-0805">Transcription regulation</keyword>
<reference evidence="7 8" key="1">
    <citation type="submission" date="2018-08" db="EMBL/GenBank/DDBJ databases">
        <title>A genome reference for cultivated species of the human gut microbiota.</title>
        <authorList>
            <person name="Zou Y."/>
            <person name="Xue W."/>
            <person name="Luo G."/>
        </authorList>
    </citation>
    <scope>NUCLEOTIDE SEQUENCE [LARGE SCALE GENOMIC DNA]</scope>
    <source>
        <strain evidence="7 8">AF14-18</strain>
    </source>
</reference>
<dbReference type="SMART" id="SM00354">
    <property type="entry name" value="HTH_LACI"/>
    <property type="match status" value="1"/>
</dbReference>
<dbReference type="RefSeq" id="WP_118019445.1">
    <property type="nucleotide sequence ID" value="NZ_CAUHGS010000022.1"/>
</dbReference>
<dbReference type="AlphaFoldDB" id="A0A412YY79"/>
<protein>
    <submittedName>
        <fullName evidence="7">LacI family transcriptional regulator</fullName>
    </submittedName>
</protein>
<dbReference type="PROSITE" id="PS50932">
    <property type="entry name" value="HTH_LACI_2"/>
    <property type="match status" value="1"/>
</dbReference>
<keyword evidence="3" id="KW-0238">DNA-binding</keyword>
<dbReference type="CDD" id="cd06291">
    <property type="entry name" value="PBP1_Qymf-like"/>
    <property type="match status" value="1"/>
</dbReference>
<dbReference type="GO" id="GO:0003700">
    <property type="term" value="F:DNA-binding transcription factor activity"/>
    <property type="evidence" value="ECO:0007669"/>
    <property type="project" value="TreeGrafter"/>
</dbReference>
<dbReference type="Proteomes" id="UP000284543">
    <property type="component" value="Unassembled WGS sequence"/>
</dbReference>
<name>A0A412YY79_9FIRM</name>
<keyword evidence="1" id="KW-0678">Repressor</keyword>
<dbReference type="Gene3D" id="3.40.50.2300">
    <property type="match status" value="2"/>
</dbReference>
<dbReference type="GO" id="GO:0000976">
    <property type="term" value="F:transcription cis-regulatory region binding"/>
    <property type="evidence" value="ECO:0007669"/>
    <property type="project" value="TreeGrafter"/>
</dbReference>
<evidence type="ECO:0000256" key="2">
    <source>
        <dbReference type="ARBA" id="ARBA00023015"/>
    </source>
</evidence>
<dbReference type="PROSITE" id="PS00356">
    <property type="entry name" value="HTH_LACI_1"/>
    <property type="match status" value="1"/>
</dbReference>
<organism evidence="7 8">
    <name type="scientific">Enterocloster bolteae</name>
    <dbReference type="NCBI Taxonomy" id="208479"/>
    <lineage>
        <taxon>Bacteria</taxon>
        <taxon>Bacillati</taxon>
        <taxon>Bacillota</taxon>
        <taxon>Clostridia</taxon>
        <taxon>Lachnospirales</taxon>
        <taxon>Lachnospiraceae</taxon>
        <taxon>Enterocloster</taxon>
    </lineage>
</organism>
<dbReference type="Pfam" id="PF00356">
    <property type="entry name" value="LacI"/>
    <property type="match status" value="1"/>
</dbReference>
<dbReference type="InterPro" id="IPR000843">
    <property type="entry name" value="HTH_LacI"/>
</dbReference>
<dbReference type="CDD" id="cd01392">
    <property type="entry name" value="HTH_LacI"/>
    <property type="match status" value="1"/>
</dbReference>
<evidence type="ECO:0000259" key="6">
    <source>
        <dbReference type="PROSITE" id="PS50932"/>
    </source>
</evidence>
<comment type="caution">
    <text evidence="7">The sequence shown here is derived from an EMBL/GenBank/DDBJ whole genome shotgun (WGS) entry which is preliminary data.</text>
</comment>
<proteinExistence type="predicted"/>
<feature type="region of interest" description="Disordered" evidence="5">
    <location>
        <begin position="333"/>
        <end position="355"/>
    </location>
</feature>
<evidence type="ECO:0000256" key="3">
    <source>
        <dbReference type="ARBA" id="ARBA00023125"/>
    </source>
</evidence>
<gene>
    <name evidence="7" type="ORF">DWW02_23455</name>
</gene>
<evidence type="ECO:0000256" key="5">
    <source>
        <dbReference type="SAM" id="MobiDB-lite"/>
    </source>
</evidence>
<dbReference type="InterPro" id="IPR028082">
    <property type="entry name" value="Peripla_BP_I"/>
</dbReference>
<feature type="domain" description="HTH lacI-type" evidence="6">
    <location>
        <begin position="2"/>
        <end position="56"/>
    </location>
</feature>
<dbReference type="InterPro" id="IPR010982">
    <property type="entry name" value="Lambda_DNA-bd_dom_sf"/>
</dbReference>
<dbReference type="EMBL" id="QRZM01000013">
    <property type="protein sequence ID" value="RGV72601.1"/>
    <property type="molecule type" value="Genomic_DNA"/>
</dbReference>
<evidence type="ECO:0000313" key="7">
    <source>
        <dbReference type="EMBL" id="RGV72601.1"/>
    </source>
</evidence>
<keyword evidence="4" id="KW-0804">Transcription</keyword>
<dbReference type="Pfam" id="PF00532">
    <property type="entry name" value="Peripla_BP_1"/>
    <property type="match status" value="1"/>
</dbReference>
<evidence type="ECO:0000313" key="8">
    <source>
        <dbReference type="Proteomes" id="UP000284543"/>
    </source>
</evidence>
<dbReference type="InterPro" id="IPR001761">
    <property type="entry name" value="Peripla_BP/Lac1_sug-bd_dom"/>
</dbReference>
<dbReference type="SUPFAM" id="SSF47413">
    <property type="entry name" value="lambda repressor-like DNA-binding domains"/>
    <property type="match status" value="1"/>
</dbReference>
<dbReference type="SUPFAM" id="SSF53822">
    <property type="entry name" value="Periplasmic binding protein-like I"/>
    <property type="match status" value="1"/>
</dbReference>
<dbReference type="PANTHER" id="PTHR30146:SF148">
    <property type="entry name" value="HTH-TYPE TRANSCRIPTIONAL REPRESSOR PURR-RELATED"/>
    <property type="match status" value="1"/>
</dbReference>
<accession>A0A412YY79</accession>
<sequence>MVGIRDVAKYAGVSPSTVSRALSGVAFVEPETKEKVMKAVSDLNYKPNLAARSLKKGGSKLIGLIIPDIMNPYYPEVVKYMEACATKAGYSLILCDALGDVKKEKEYFKTLKYLFVDGILYIASTEDVEHVKPYIGEIPMVIVNRTFDVDAPCINIDNADAAYQAVKCLTDNGHRKIALYINDKDRQYNRERLEGALEALGECGIEDYEKYIVRDVESEDDAYYKTLELMRHEERPTGVFMFNDFMAYGVYRGITKSGLRIPDDISVVGFDDIPQVKYLDPPLTTLRHSLADTAGIIFEQLMEQIKTQTCAHKSQTYFKGRLIERESVKNLISRSASERDAQTHSGQSGGMKWKK</sequence>
<evidence type="ECO:0000256" key="4">
    <source>
        <dbReference type="ARBA" id="ARBA00023163"/>
    </source>
</evidence>